<dbReference type="EMBL" id="CM043016">
    <property type="protein sequence ID" value="KAI4466836.1"/>
    <property type="molecule type" value="Genomic_DNA"/>
</dbReference>
<reference evidence="1" key="1">
    <citation type="submission" date="2022-04" db="EMBL/GenBank/DDBJ databases">
        <title>Chromosome-scale genome assembly of Holotrichia oblita Faldermann.</title>
        <authorList>
            <person name="Rongchong L."/>
        </authorList>
    </citation>
    <scope>NUCLEOTIDE SEQUENCE</scope>
    <source>
        <strain evidence="1">81SQS9</strain>
    </source>
</reference>
<keyword evidence="2" id="KW-1185">Reference proteome</keyword>
<organism evidence="1 2">
    <name type="scientific">Holotrichia oblita</name>
    <name type="common">Chafer beetle</name>
    <dbReference type="NCBI Taxonomy" id="644536"/>
    <lineage>
        <taxon>Eukaryota</taxon>
        <taxon>Metazoa</taxon>
        <taxon>Ecdysozoa</taxon>
        <taxon>Arthropoda</taxon>
        <taxon>Hexapoda</taxon>
        <taxon>Insecta</taxon>
        <taxon>Pterygota</taxon>
        <taxon>Neoptera</taxon>
        <taxon>Endopterygota</taxon>
        <taxon>Coleoptera</taxon>
        <taxon>Polyphaga</taxon>
        <taxon>Scarabaeiformia</taxon>
        <taxon>Scarabaeidae</taxon>
        <taxon>Melolonthinae</taxon>
        <taxon>Holotrichia</taxon>
    </lineage>
</organism>
<sequence length="215" mass="24455">MFNFSEIRLIVGEKIIDRLDYVEDTKGNAGDRGRLIITNLRLLWHSMSSPRINLSIGYKCIQSINTKVVKFIPGNMRHFTSVMGVHKAYTSSKLYRELKLRGAVLHNKQLKILPLEQVYTTLYGVWNLSTDQGSLGTFIITNSTSGRRKKEEDKYHSQNIMDDVEIEEPKGEISNDLTAYVADISDKDRPPVYSVDLGLAIEKLKMDLILINCGM</sequence>
<protein>
    <submittedName>
        <fullName evidence="1">Bardet-biedl syndrome protein 5</fullName>
    </submittedName>
</protein>
<accession>A0ACB9TIZ0</accession>
<dbReference type="Proteomes" id="UP001056778">
    <property type="component" value="Chromosome 2"/>
</dbReference>
<gene>
    <name evidence="1" type="ORF">MML48_2g00002127</name>
</gene>
<comment type="caution">
    <text evidence="1">The sequence shown here is derived from an EMBL/GenBank/DDBJ whole genome shotgun (WGS) entry which is preliminary data.</text>
</comment>
<evidence type="ECO:0000313" key="1">
    <source>
        <dbReference type="EMBL" id="KAI4466836.1"/>
    </source>
</evidence>
<evidence type="ECO:0000313" key="2">
    <source>
        <dbReference type="Proteomes" id="UP001056778"/>
    </source>
</evidence>
<proteinExistence type="predicted"/>
<name>A0ACB9TIZ0_HOLOL</name>